<proteinExistence type="predicted"/>
<dbReference type="OrthoDB" id="10540063at2759"/>
<comment type="caution">
    <text evidence="3">The sequence shown here is derived from an EMBL/GenBank/DDBJ whole genome shotgun (WGS) entry which is preliminary data.</text>
</comment>
<dbReference type="PROSITE" id="PS51257">
    <property type="entry name" value="PROKAR_LIPOPROTEIN"/>
    <property type="match status" value="1"/>
</dbReference>
<evidence type="ECO:0000313" key="4">
    <source>
        <dbReference type="Proteomes" id="UP000751190"/>
    </source>
</evidence>
<name>A0A8J6CGP2_DIALT</name>
<reference evidence="3" key="1">
    <citation type="submission" date="2021-05" db="EMBL/GenBank/DDBJ databases">
        <title>The genome of the haptophyte Pavlova lutheri (Diacronema luteri, Pavlovales) - a model for lipid biosynthesis in eukaryotic algae.</title>
        <authorList>
            <person name="Hulatt C.J."/>
            <person name="Posewitz M.C."/>
        </authorList>
    </citation>
    <scope>NUCLEOTIDE SEQUENCE</scope>
    <source>
        <strain evidence="3">NIVA-4/92</strain>
    </source>
</reference>
<feature type="transmembrane region" description="Helical" evidence="1">
    <location>
        <begin position="74"/>
        <end position="100"/>
    </location>
</feature>
<feature type="signal peptide" evidence="2">
    <location>
        <begin position="1"/>
        <end position="19"/>
    </location>
</feature>
<keyword evidence="1" id="KW-1133">Transmembrane helix</keyword>
<dbReference type="EMBL" id="JAGTXO010000001">
    <property type="protein sequence ID" value="KAG8470316.1"/>
    <property type="molecule type" value="Genomic_DNA"/>
</dbReference>
<sequence length="190" mass="20625">MRRPVGAVLALVVLCACHGEPVRGKPVAPRPAALRAYGRWRRHAAPVLLADEARAPNMGEEPRAPHMLVSSSRSMLLCYALASMVNAAALFLAALVLSYVRRAPLGTTFSAVYVGAGTLVRPAKVSLAVAMCPVARRRTEHLPWPQFLVLLAPFFGANVLITTFAHGTAAVWLWEKLLQPVWLRVSVRTS</sequence>
<keyword evidence="4" id="KW-1185">Reference proteome</keyword>
<keyword evidence="1" id="KW-0812">Transmembrane</keyword>
<evidence type="ECO:0000256" key="1">
    <source>
        <dbReference type="SAM" id="Phobius"/>
    </source>
</evidence>
<organism evidence="3 4">
    <name type="scientific">Diacronema lutheri</name>
    <name type="common">Unicellular marine alga</name>
    <name type="synonym">Monochrysis lutheri</name>
    <dbReference type="NCBI Taxonomy" id="2081491"/>
    <lineage>
        <taxon>Eukaryota</taxon>
        <taxon>Haptista</taxon>
        <taxon>Haptophyta</taxon>
        <taxon>Pavlovophyceae</taxon>
        <taxon>Pavlovales</taxon>
        <taxon>Pavlovaceae</taxon>
        <taxon>Diacronema</taxon>
    </lineage>
</organism>
<evidence type="ECO:0000313" key="3">
    <source>
        <dbReference type="EMBL" id="KAG8470316.1"/>
    </source>
</evidence>
<keyword evidence="2" id="KW-0732">Signal</keyword>
<feature type="chain" id="PRO_5035171706" evidence="2">
    <location>
        <begin position="20"/>
        <end position="190"/>
    </location>
</feature>
<protein>
    <submittedName>
        <fullName evidence="3">Uncharacterized protein</fullName>
    </submittedName>
</protein>
<dbReference type="AlphaFoldDB" id="A0A8J6CGP2"/>
<feature type="transmembrane region" description="Helical" evidence="1">
    <location>
        <begin position="147"/>
        <end position="174"/>
    </location>
</feature>
<dbReference type="Proteomes" id="UP000751190">
    <property type="component" value="Unassembled WGS sequence"/>
</dbReference>
<accession>A0A8J6CGP2</accession>
<keyword evidence="1" id="KW-0472">Membrane</keyword>
<gene>
    <name evidence="3" type="ORF">KFE25_008737</name>
</gene>
<evidence type="ECO:0000256" key="2">
    <source>
        <dbReference type="SAM" id="SignalP"/>
    </source>
</evidence>